<dbReference type="EC" id="3.1.4.52" evidence="1"/>
<protein>
    <recommendedName>
        <fullName evidence="1">cyclic-guanylate-specific phosphodiesterase</fullName>
        <ecNumber evidence="1">3.1.4.52</ecNumber>
    </recommendedName>
</protein>
<dbReference type="PANTHER" id="PTHR44757">
    <property type="entry name" value="DIGUANYLATE CYCLASE DGCP"/>
    <property type="match status" value="1"/>
</dbReference>
<dbReference type="Pfam" id="PF00563">
    <property type="entry name" value="EAL"/>
    <property type="match status" value="1"/>
</dbReference>
<dbReference type="SUPFAM" id="SSF55073">
    <property type="entry name" value="Nucleotide cyclase"/>
    <property type="match status" value="1"/>
</dbReference>
<evidence type="ECO:0000313" key="7">
    <source>
        <dbReference type="EMBL" id="MCB5162529.1"/>
    </source>
</evidence>
<dbReference type="InterPro" id="IPR012226">
    <property type="entry name" value="Diguanyl_cyclase/Pdiesterase"/>
</dbReference>
<evidence type="ECO:0000259" key="5">
    <source>
        <dbReference type="PROSITE" id="PS50883"/>
    </source>
</evidence>
<name>A0A9X1IPA0_9GAMM</name>
<evidence type="ECO:0000259" key="4">
    <source>
        <dbReference type="PROSITE" id="PS50113"/>
    </source>
</evidence>
<dbReference type="InterPro" id="IPR052155">
    <property type="entry name" value="Biofilm_reg_signaling"/>
</dbReference>
<dbReference type="Gene3D" id="3.30.450.20">
    <property type="entry name" value="PAS domain"/>
    <property type="match status" value="2"/>
</dbReference>
<dbReference type="AlphaFoldDB" id="A0A9X1IPA0"/>
<dbReference type="InterPro" id="IPR013767">
    <property type="entry name" value="PAS_fold"/>
</dbReference>
<dbReference type="Gene3D" id="3.30.70.270">
    <property type="match status" value="1"/>
</dbReference>
<evidence type="ECO:0000256" key="2">
    <source>
        <dbReference type="ARBA" id="ARBA00022636"/>
    </source>
</evidence>
<dbReference type="PANTHER" id="PTHR44757:SF2">
    <property type="entry name" value="BIOFILM ARCHITECTURE MAINTENANCE PROTEIN MBAA"/>
    <property type="match status" value="1"/>
</dbReference>
<dbReference type="InterPro" id="IPR029016">
    <property type="entry name" value="GAF-like_dom_sf"/>
</dbReference>
<dbReference type="InterPro" id="IPR001610">
    <property type="entry name" value="PAC"/>
</dbReference>
<dbReference type="SUPFAM" id="SSF55781">
    <property type="entry name" value="GAF domain-like"/>
    <property type="match status" value="1"/>
</dbReference>
<dbReference type="PIRSF" id="PIRSF005925">
    <property type="entry name" value="Dos"/>
    <property type="match status" value="1"/>
</dbReference>
<proteinExistence type="predicted"/>
<dbReference type="Pfam" id="PF13185">
    <property type="entry name" value="GAF_2"/>
    <property type="match status" value="1"/>
</dbReference>
<dbReference type="SMART" id="SM00267">
    <property type="entry name" value="GGDEF"/>
    <property type="match status" value="1"/>
</dbReference>
<dbReference type="InterPro" id="IPR000700">
    <property type="entry name" value="PAS-assoc_C"/>
</dbReference>
<dbReference type="Pfam" id="PF00989">
    <property type="entry name" value="PAS"/>
    <property type="match status" value="1"/>
</dbReference>
<dbReference type="InterPro" id="IPR029787">
    <property type="entry name" value="Nucleotide_cyclase"/>
</dbReference>
<dbReference type="SUPFAM" id="SSF55785">
    <property type="entry name" value="PYP-like sensor domain (PAS domain)"/>
    <property type="match status" value="2"/>
</dbReference>
<dbReference type="NCBIfam" id="TIGR00254">
    <property type="entry name" value="GGDEF"/>
    <property type="match status" value="1"/>
</dbReference>
<dbReference type="GO" id="GO:0071111">
    <property type="term" value="F:cyclic-guanylate-specific phosphodiesterase activity"/>
    <property type="evidence" value="ECO:0007669"/>
    <property type="project" value="UniProtKB-EC"/>
</dbReference>
<comment type="caution">
    <text evidence="7">The sequence shown here is derived from an EMBL/GenBank/DDBJ whole genome shotgun (WGS) entry which is preliminary data.</text>
</comment>
<dbReference type="PROSITE" id="PS50113">
    <property type="entry name" value="PAC"/>
    <property type="match status" value="1"/>
</dbReference>
<dbReference type="GO" id="GO:0006355">
    <property type="term" value="P:regulation of DNA-templated transcription"/>
    <property type="evidence" value="ECO:0007669"/>
    <property type="project" value="InterPro"/>
</dbReference>
<dbReference type="InterPro" id="IPR035919">
    <property type="entry name" value="EAL_sf"/>
</dbReference>
<dbReference type="Proteomes" id="UP001139095">
    <property type="component" value="Unassembled WGS sequence"/>
</dbReference>
<dbReference type="RefSeq" id="WP_226754879.1">
    <property type="nucleotide sequence ID" value="NZ_JAJATW010000018.1"/>
</dbReference>
<dbReference type="Pfam" id="PF00990">
    <property type="entry name" value="GGDEF"/>
    <property type="match status" value="1"/>
</dbReference>
<dbReference type="SUPFAM" id="SSF141868">
    <property type="entry name" value="EAL domain-like"/>
    <property type="match status" value="1"/>
</dbReference>
<feature type="domain" description="EAL" evidence="5">
    <location>
        <begin position="591"/>
        <end position="845"/>
    </location>
</feature>
<dbReference type="InterPro" id="IPR003018">
    <property type="entry name" value="GAF"/>
</dbReference>
<dbReference type="InterPro" id="IPR035965">
    <property type="entry name" value="PAS-like_dom_sf"/>
</dbReference>
<dbReference type="SMART" id="SM00091">
    <property type="entry name" value="PAS"/>
    <property type="match status" value="2"/>
</dbReference>
<dbReference type="CDD" id="cd00130">
    <property type="entry name" value="PAS"/>
    <property type="match status" value="2"/>
</dbReference>
<organism evidence="7 8">
    <name type="scientific">Marinomonas algarum</name>
    <dbReference type="NCBI Taxonomy" id="2883105"/>
    <lineage>
        <taxon>Bacteria</taxon>
        <taxon>Pseudomonadati</taxon>
        <taxon>Pseudomonadota</taxon>
        <taxon>Gammaproteobacteria</taxon>
        <taxon>Oceanospirillales</taxon>
        <taxon>Oceanospirillaceae</taxon>
        <taxon>Marinomonas</taxon>
    </lineage>
</organism>
<dbReference type="PROSITE" id="PS50883">
    <property type="entry name" value="EAL"/>
    <property type="match status" value="1"/>
</dbReference>
<feature type="domain" description="PAS" evidence="3">
    <location>
        <begin position="7"/>
        <end position="60"/>
    </location>
</feature>
<dbReference type="PROSITE" id="PS50887">
    <property type="entry name" value="GGDEF"/>
    <property type="match status" value="1"/>
</dbReference>
<dbReference type="FunFam" id="3.20.20.450:FF:000001">
    <property type="entry name" value="Cyclic di-GMP phosphodiesterase yahA"/>
    <property type="match status" value="1"/>
</dbReference>
<sequence length="853" mass="95273">MPAQELLSDLFVETLEQAMDGVVVIDANNLVVFYNRAAEALWGHAKSDVIGQNVKVLVPDQLKPHHDQYVNANRVTGEDKIVGTHREVEIVCKDGTTKWGSMSISKVCVDGENLYTAFVKDVTDAVKERQRIEMLSLVTDKTNNAIFITDASWNVVYINEGFTSILGYCDEDILGRTPISVIAPNFSKIELTKARRTFISGIPVKVDELLQAKSGQKLWCSVMSNPVFNDAGELTHVVTILSEITKTKLHEVLHSRMLGAIARDQPLSIIMESACHEIIRIMTDVTPAIMQVDDHNRLQLLSAPQLPSRFRKTLNNVPIGASVASAGTAAHRRKPVLVTDISTDPLWQDYREAIMPFGYKGSWATPVLGNQGETIGVIVFYRKDHHVPSLLEHQLVNALAPLCALAIEREEQRKNIRHLAYYDSLTKLPNRSMLHAKAEQALREVQQIKNDLAVLYVDLDRFKQINESYGQAVGDKLLIEIAERLKRKCLHLDICGRLSGDEFLLVVTGKRAKALNYFIEELRLSIACPLEIDGDILTPSASIGISIFPEDGNDIGTLMHRADMAMYQAKTAGKGRFAFFSHELNQLALERQEMEVELQKSIVNNELALHYQPQMCMKTGRLYGLEALARWSHPKFGAVSPGRFIPLAEECGLIGDLSRWALKAACQQMAIWRNKGIDIPAVSVNLSPLNFHDTDLCRLIKAQLEENNLQPSDITLELTESVLLDATPSTMQTLHDIHSMGVRFSIDDFGTGYSSLSYLRKIPIKELKLDSSFVFELEHDGTSQSLSKAVLQIGESLNLDVVAEGIERQEQYAILKKQGYHVAQGYLFSKPLNAVEIERWVIDAQTKMVPSST</sequence>
<gene>
    <name evidence="7" type="ORF">LG368_11550</name>
</gene>
<dbReference type="CDD" id="cd01948">
    <property type="entry name" value="EAL"/>
    <property type="match status" value="1"/>
</dbReference>
<evidence type="ECO:0000256" key="1">
    <source>
        <dbReference type="ARBA" id="ARBA00012282"/>
    </source>
</evidence>
<dbReference type="PROSITE" id="PS50112">
    <property type="entry name" value="PAS"/>
    <property type="match status" value="2"/>
</dbReference>
<feature type="domain" description="PAS" evidence="3">
    <location>
        <begin position="131"/>
        <end position="185"/>
    </location>
</feature>
<reference evidence="7" key="1">
    <citation type="submission" date="2021-10" db="EMBL/GenBank/DDBJ databases">
        <title>Marinomonas pontica sp. nov., isolated from the Black Sea.</title>
        <authorList>
            <person name="Zhao L.-H."/>
            <person name="Xue J.-H."/>
        </authorList>
    </citation>
    <scope>NUCLEOTIDE SEQUENCE</scope>
    <source>
        <strain evidence="7">E8</strain>
    </source>
</reference>
<evidence type="ECO:0000313" key="8">
    <source>
        <dbReference type="Proteomes" id="UP001139095"/>
    </source>
</evidence>
<dbReference type="EMBL" id="JAJATW010000018">
    <property type="protein sequence ID" value="MCB5162529.1"/>
    <property type="molecule type" value="Genomic_DNA"/>
</dbReference>
<dbReference type="Pfam" id="PF13426">
    <property type="entry name" value="PAS_9"/>
    <property type="match status" value="1"/>
</dbReference>
<dbReference type="SMART" id="SM00065">
    <property type="entry name" value="GAF"/>
    <property type="match status" value="1"/>
</dbReference>
<dbReference type="Gene3D" id="3.30.450.40">
    <property type="match status" value="1"/>
</dbReference>
<dbReference type="InterPro" id="IPR043128">
    <property type="entry name" value="Rev_trsase/Diguanyl_cyclase"/>
</dbReference>
<dbReference type="InterPro" id="IPR001633">
    <property type="entry name" value="EAL_dom"/>
</dbReference>
<keyword evidence="2" id="KW-0973">c-di-GMP</keyword>
<dbReference type="SMART" id="SM00052">
    <property type="entry name" value="EAL"/>
    <property type="match status" value="1"/>
</dbReference>
<feature type="domain" description="GGDEF" evidence="6">
    <location>
        <begin position="450"/>
        <end position="582"/>
    </location>
</feature>
<evidence type="ECO:0000259" key="3">
    <source>
        <dbReference type="PROSITE" id="PS50112"/>
    </source>
</evidence>
<dbReference type="SMART" id="SM00086">
    <property type="entry name" value="PAC"/>
    <property type="match status" value="2"/>
</dbReference>
<keyword evidence="8" id="KW-1185">Reference proteome</keyword>
<dbReference type="Gene3D" id="3.20.20.450">
    <property type="entry name" value="EAL domain"/>
    <property type="match status" value="1"/>
</dbReference>
<feature type="domain" description="PAC" evidence="4">
    <location>
        <begin position="204"/>
        <end position="256"/>
    </location>
</feature>
<dbReference type="NCBIfam" id="TIGR00229">
    <property type="entry name" value="sensory_box"/>
    <property type="match status" value="2"/>
</dbReference>
<dbReference type="CDD" id="cd01949">
    <property type="entry name" value="GGDEF"/>
    <property type="match status" value="1"/>
</dbReference>
<accession>A0A9X1IPA0</accession>
<evidence type="ECO:0000259" key="6">
    <source>
        <dbReference type="PROSITE" id="PS50887"/>
    </source>
</evidence>
<dbReference type="InterPro" id="IPR000160">
    <property type="entry name" value="GGDEF_dom"/>
</dbReference>
<dbReference type="InterPro" id="IPR000014">
    <property type="entry name" value="PAS"/>
</dbReference>